<gene>
    <name evidence="3" type="ORF">BGZ99_007525</name>
</gene>
<organism evidence="3 4">
    <name type="scientific">Dissophora globulifera</name>
    <dbReference type="NCBI Taxonomy" id="979702"/>
    <lineage>
        <taxon>Eukaryota</taxon>
        <taxon>Fungi</taxon>
        <taxon>Fungi incertae sedis</taxon>
        <taxon>Mucoromycota</taxon>
        <taxon>Mortierellomycotina</taxon>
        <taxon>Mortierellomycetes</taxon>
        <taxon>Mortierellales</taxon>
        <taxon>Mortierellaceae</taxon>
        <taxon>Dissophora</taxon>
    </lineage>
</organism>
<proteinExistence type="predicted"/>
<keyword evidence="2" id="KW-0732">Signal</keyword>
<dbReference type="AlphaFoldDB" id="A0A9P6R9G7"/>
<name>A0A9P6R9G7_9FUNG</name>
<feature type="compositionally biased region" description="Polar residues" evidence="1">
    <location>
        <begin position="142"/>
        <end position="151"/>
    </location>
</feature>
<dbReference type="Proteomes" id="UP000738325">
    <property type="component" value="Unassembled WGS sequence"/>
</dbReference>
<evidence type="ECO:0000256" key="1">
    <source>
        <dbReference type="SAM" id="MobiDB-lite"/>
    </source>
</evidence>
<evidence type="ECO:0000313" key="4">
    <source>
        <dbReference type="Proteomes" id="UP000738325"/>
    </source>
</evidence>
<protein>
    <submittedName>
        <fullName evidence="3">Uncharacterized protein</fullName>
    </submittedName>
</protein>
<feature type="compositionally biased region" description="Low complexity" evidence="1">
    <location>
        <begin position="124"/>
        <end position="139"/>
    </location>
</feature>
<feature type="signal peptide" evidence="2">
    <location>
        <begin position="1"/>
        <end position="20"/>
    </location>
</feature>
<evidence type="ECO:0000313" key="3">
    <source>
        <dbReference type="EMBL" id="KAG0315333.1"/>
    </source>
</evidence>
<feature type="region of interest" description="Disordered" evidence="1">
    <location>
        <begin position="115"/>
        <end position="155"/>
    </location>
</feature>
<dbReference type="PANTHER" id="PTHR40633">
    <property type="entry name" value="MATRIX PROTEIN, PUTATIVE (AFU_ORTHOLOGUE AFUA_8G05410)-RELATED"/>
    <property type="match status" value="1"/>
</dbReference>
<accession>A0A9P6R9G7</accession>
<dbReference type="InterPro" id="IPR052982">
    <property type="entry name" value="SRP1/TIP1-like"/>
</dbReference>
<reference evidence="3" key="1">
    <citation type="journal article" date="2020" name="Fungal Divers.">
        <title>Resolving the Mortierellaceae phylogeny through synthesis of multi-gene phylogenetics and phylogenomics.</title>
        <authorList>
            <person name="Vandepol N."/>
            <person name="Liber J."/>
            <person name="Desiro A."/>
            <person name="Na H."/>
            <person name="Kennedy M."/>
            <person name="Barry K."/>
            <person name="Grigoriev I.V."/>
            <person name="Miller A.N."/>
            <person name="O'Donnell K."/>
            <person name="Stajich J.E."/>
            <person name="Bonito G."/>
        </authorList>
    </citation>
    <scope>NUCLEOTIDE SEQUENCE</scope>
    <source>
        <strain evidence="3">REB-010B</strain>
    </source>
</reference>
<dbReference type="EMBL" id="JAAAIP010000546">
    <property type="protein sequence ID" value="KAG0315333.1"/>
    <property type="molecule type" value="Genomic_DNA"/>
</dbReference>
<dbReference type="PANTHER" id="PTHR40633:SF1">
    <property type="entry name" value="GPI ANCHORED SERINE-THREONINE RICH PROTEIN (AFU_ORTHOLOGUE AFUA_1G03630)"/>
    <property type="match status" value="1"/>
</dbReference>
<comment type="caution">
    <text evidence="3">The sequence shown here is derived from an EMBL/GenBank/DDBJ whole genome shotgun (WGS) entry which is preliminary data.</text>
</comment>
<dbReference type="OrthoDB" id="2436178at2759"/>
<feature type="chain" id="PRO_5040182870" evidence="2">
    <location>
        <begin position="21"/>
        <end position="177"/>
    </location>
</feature>
<sequence>MKFIATLAVVASSMAALVSADMLQISNPTMGSVWTTGQAEFVGWSGNCASMGAAGKNVTVDLLTGPSSAVRYVATLGTLDCTGSNARADFTVSNSIAAGTYSIIVRTQPTGQESYTNQFQINNPSSAPSTPVAPVTPASDPAPSTNSPTTKSSGASSLGANAAMAFAGAAAVAYQLL</sequence>
<evidence type="ECO:0000256" key="2">
    <source>
        <dbReference type="SAM" id="SignalP"/>
    </source>
</evidence>
<keyword evidence="4" id="KW-1185">Reference proteome</keyword>